<dbReference type="STRING" id="78245.Xaut_4752"/>
<evidence type="ECO:0000313" key="2">
    <source>
        <dbReference type="EMBL" id="ABS69971.1"/>
    </source>
</evidence>
<gene>
    <name evidence="2" type="ordered locus">Xaut_4752</name>
</gene>
<dbReference type="eggNOG" id="COG3619">
    <property type="taxonomic scope" value="Bacteria"/>
</dbReference>
<evidence type="ECO:0008006" key="4">
    <source>
        <dbReference type="Google" id="ProtNLM"/>
    </source>
</evidence>
<name>A7IPM5_XANP2</name>
<feature type="transmembrane region" description="Helical" evidence="1">
    <location>
        <begin position="129"/>
        <end position="147"/>
    </location>
</feature>
<dbReference type="Pfam" id="PF06912">
    <property type="entry name" value="DUF1275"/>
    <property type="match status" value="1"/>
</dbReference>
<feature type="transmembrane region" description="Helical" evidence="1">
    <location>
        <begin position="98"/>
        <end position="117"/>
    </location>
</feature>
<keyword evidence="1" id="KW-0472">Membrane</keyword>
<dbReference type="InterPro" id="IPR010699">
    <property type="entry name" value="DUF1275"/>
</dbReference>
<feature type="transmembrane region" description="Helical" evidence="1">
    <location>
        <begin position="198"/>
        <end position="218"/>
    </location>
</feature>
<dbReference type="EMBL" id="CP000781">
    <property type="protein sequence ID" value="ABS69971.1"/>
    <property type="molecule type" value="Genomic_DNA"/>
</dbReference>
<reference evidence="2 3" key="1">
    <citation type="submission" date="2007-07" db="EMBL/GenBank/DDBJ databases">
        <title>Complete sequence of chromosome of Xanthobacter autotrophicus Py2.</title>
        <authorList>
            <consortium name="US DOE Joint Genome Institute"/>
            <person name="Copeland A."/>
            <person name="Lucas S."/>
            <person name="Lapidus A."/>
            <person name="Barry K."/>
            <person name="Glavina del Rio T."/>
            <person name="Hammon N."/>
            <person name="Israni S."/>
            <person name="Dalin E."/>
            <person name="Tice H."/>
            <person name="Pitluck S."/>
            <person name="Sims D."/>
            <person name="Brettin T."/>
            <person name="Bruce D."/>
            <person name="Detter J.C."/>
            <person name="Han C."/>
            <person name="Tapia R."/>
            <person name="Brainard J."/>
            <person name="Schmutz J."/>
            <person name="Larimer F."/>
            <person name="Land M."/>
            <person name="Hauser L."/>
            <person name="Kyrpides N."/>
            <person name="Kim E."/>
            <person name="Ensigns S.A."/>
            <person name="Richardson P."/>
        </authorList>
    </citation>
    <scope>NUCLEOTIDE SEQUENCE [LARGE SCALE GENOMIC DNA]</scope>
    <source>
        <strain evidence="3">ATCC BAA-1158 / Py2</strain>
    </source>
</reference>
<dbReference type="PANTHER" id="PTHR37314">
    <property type="entry name" value="SLR0142 PROTEIN"/>
    <property type="match status" value="1"/>
</dbReference>
<keyword evidence="3" id="KW-1185">Reference proteome</keyword>
<dbReference type="KEGG" id="xau:Xaut_4752"/>
<dbReference type="Proteomes" id="UP000002417">
    <property type="component" value="Chromosome"/>
</dbReference>
<feature type="transmembrane region" description="Helical" evidence="1">
    <location>
        <begin position="66"/>
        <end position="86"/>
    </location>
</feature>
<organism evidence="2 3">
    <name type="scientific">Xanthobacter autotrophicus (strain ATCC BAA-1158 / Py2)</name>
    <dbReference type="NCBI Taxonomy" id="78245"/>
    <lineage>
        <taxon>Bacteria</taxon>
        <taxon>Pseudomonadati</taxon>
        <taxon>Pseudomonadota</taxon>
        <taxon>Alphaproteobacteria</taxon>
        <taxon>Hyphomicrobiales</taxon>
        <taxon>Xanthobacteraceae</taxon>
        <taxon>Xanthobacter</taxon>
    </lineage>
</organism>
<evidence type="ECO:0000313" key="3">
    <source>
        <dbReference type="Proteomes" id="UP000002417"/>
    </source>
</evidence>
<dbReference type="PANTHER" id="PTHR37314:SF5">
    <property type="entry name" value="SLR0142 PROTEIN"/>
    <property type="match status" value="1"/>
</dbReference>
<evidence type="ECO:0000256" key="1">
    <source>
        <dbReference type="SAM" id="Phobius"/>
    </source>
</evidence>
<dbReference type="HOGENOM" id="CLU_090580_0_0_5"/>
<sequence>MADRLSQPIEITEASSVKGLLTILLCFNAGFVDAAGFVALGGLFAAHVTGNIVIIAAAVAHGDMPSLAKIIAMPVFAVVVIASRLFSQSMAARGRDDFRMLMAVKLVLLAHAGLVAVQSGPFPDPDTAAATMMAMTLVSAMALQNALHRTHLTDTPPSTVMTGTLTQILLDLTSLWRPAVGADVAQNRARLARMSTNLGAFALGCGTAGLLYLTVGMWCMLLPPLVAAAEIFTLGPDQSPVRAG</sequence>
<protein>
    <recommendedName>
        <fullName evidence="4">DUF1275 domain-containing protein</fullName>
    </recommendedName>
</protein>
<proteinExistence type="predicted"/>
<keyword evidence="1" id="KW-1133">Transmembrane helix</keyword>
<keyword evidence="1" id="KW-0812">Transmembrane</keyword>
<dbReference type="AlphaFoldDB" id="A7IPM5"/>
<accession>A7IPM5</accession>